<dbReference type="EMBL" id="MK072384">
    <property type="protein sequence ID" value="AYV82779.1"/>
    <property type="molecule type" value="Genomic_DNA"/>
</dbReference>
<dbReference type="PROSITE" id="PS50012">
    <property type="entry name" value="RCC1_3"/>
    <property type="match status" value="4"/>
</dbReference>
<dbReference type="PANTHER" id="PTHR45982">
    <property type="entry name" value="REGULATOR OF CHROMOSOME CONDENSATION"/>
    <property type="match status" value="1"/>
</dbReference>
<name>A0A3G5ABV4_9VIRU</name>
<dbReference type="InterPro" id="IPR051553">
    <property type="entry name" value="Ran_GTPase-activating"/>
</dbReference>
<dbReference type="InterPro" id="IPR058923">
    <property type="entry name" value="RCC1-like_dom"/>
</dbReference>
<dbReference type="SUPFAM" id="SSF50985">
    <property type="entry name" value="RCC1/BLIP-II"/>
    <property type="match status" value="1"/>
</dbReference>
<accession>A0A3G5ABV4</accession>
<dbReference type="PRINTS" id="PR00633">
    <property type="entry name" value="RCCNDNSATION"/>
</dbReference>
<reference evidence="4" key="1">
    <citation type="submission" date="2018-10" db="EMBL/GenBank/DDBJ databases">
        <title>Hidden diversity of soil giant viruses.</title>
        <authorList>
            <person name="Schulz F."/>
            <person name="Alteio L."/>
            <person name="Goudeau D."/>
            <person name="Ryan E.M."/>
            <person name="Malmstrom R.R."/>
            <person name="Blanchard J."/>
            <person name="Woyke T."/>
        </authorList>
    </citation>
    <scope>NUCLEOTIDE SEQUENCE</scope>
    <source>
        <strain evidence="4">HYV1</strain>
    </source>
</reference>
<protein>
    <submittedName>
        <fullName evidence="4">Chromosome condensation regulator</fullName>
    </submittedName>
</protein>
<evidence type="ECO:0000256" key="2">
    <source>
        <dbReference type="ARBA" id="ARBA00022737"/>
    </source>
</evidence>
<evidence type="ECO:0000256" key="1">
    <source>
        <dbReference type="ARBA" id="ARBA00022658"/>
    </source>
</evidence>
<keyword evidence="1" id="KW-0344">Guanine-nucleotide releasing factor</keyword>
<evidence type="ECO:0000259" key="3">
    <source>
        <dbReference type="Pfam" id="PF25390"/>
    </source>
</evidence>
<dbReference type="InterPro" id="IPR009091">
    <property type="entry name" value="RCC1/BLIP-II"/>
</dbReference>
<keyword evidence="2" id="KW-0677">Repeat</keyword>
<dbReference type="Pfam" id="PF00415">
    <property type="entry name" value="RCC1"/>
    <property type="match status" value="1"/>
</dbReference>
<organism evidence="4">
    <name type="scientific">Hyperionvirus sp</name>
    <dbReference type="NCBI Taxonomy" id="2487770"/>
    <lineage>
        <taxon>Viruses</taxon>
        <taxon>Varidnaviria</taxon>
        <taxon>Bamfordvirae</taxon>
        <taxon>Nucleocytoviricota</taxon>
        <taxon>Megaviricetes</taxon>
        <taxon>Imitervirales</taxon>
        <taxon>Mimiviridae</taxon>
        <taxon>Klosneuvirinae</taxon>
    </lineage>
</organism>
<evidence type="ECO:0000313" key="4">
    <source>
        <dbReference type="EMBL" id="AYV82779.1"/>
    </source>
</evidence>
<dbReference type="PANTHER" id="PTHR45982:SF1">
    <property type="entry name" value="REGULATOR OF CHROMOSOME CONDENSATION"/>
    <property type="match status" value="1"/>
</dbReference>
<dbReference type="Pfam" id="PF25390">
    <property type="entry name" value="WD40_RLD"/>
    <property type="match status" value="1"/>
</dbReference>
<dbReference type="GO" id="GO:0005085">
    <property type="term" value="F:guanyl-nucleotide exchange factor activity"/>
    <property type="evidence" value="ECO:0007669"/>
    <property type="project" value="TreeGrafter"/>
</dbReference>
<sequence length="482" mass="53578">MDLIKNLPIDLLYIITNYDPKILFRILPKSELIKYDWFKLIKINFSLIYQRDACTNEEIMQVYLDNCTKKSKIVCGEYYTIIRLADGTLMSCGSNNFGQLGHGDNISRNVFAEIKGIGKKIVEVTCGAHHTIIRLIDGTLMGCGTNYYGQLGLGRMERNSFEEIKNIPKNITQVICGNQITIIKLTDGTLMACGLNLYGQLGFGDINTRFVFEEIKGIGKNIAQVICGINETIIRLTDGTLMVCGYNSQGQFGLGDNMSRFLFSEIRGIPKNIDQVICGAYHIIIRLTDGTLLSCGSNHEGQLGLGDCVNRNIFEKVPSVPKNIAEVICAEMHTTIRLTDGTLMRCGYNDVGQLGLGDRKNRNLFEKVNSIPKNIAQILYGSSSTIIRLTNGTLMACGLNLYGQLGFGDERYRLSFEKIPGIPQNIAEIICSHFVTIIRLTEGTLMACGYNDHGQLGLGDKLHRNRFEKIKGISVSSYVLKI</sequence>
<dbReference type="Gene3D" id="2.130.10.30">
    <property type="entry name" value="Regulator of chromosome condensation 1/beta-lactamase-inhibitor protein II"/>
    <property type="match status" value="2"/>
</dbReference>
<feature type="domain" description="RCC1-like" evidence="3">
    <location>
        <begin position="170"/>
        <end position="471"/>
    </location>
</feature>
<dbReference type="InterPro" id="IPR000408">
    <property type="entry name" value="Reg_chr_condens"/>
</dbReference>
<proteinExistence type="predicted"/>
<gene>
    <name evidence="4" type="ORF">Hyperionvirus2_147</name>
</gene>